<evidence type="ECO:0000313" key="6">
    <source>
        <dbReference type="EMBL" id="MFG6272610.1"/>
    </source>
</evidence>
<evidence type="ECO:0000259" key="5">
    <source>
        <dbReference type="PROSITE" id="PS51387"/>
    </source>
</evidence>
<feature type="domain" description="FAD-binding PCMH-type" evidence="5">
    <location>
        <begin position="44"/>
        <end position="223"/>
    </location>
</feature>
<comment type="caution">
    <text evidence="7">The sequence shown here is derived from an EMBL/GenBank/DDBJ whole genome shotgun (WGS) entry which is preliminary data.</text>
</comment>
<dbReference type="InterPro" id="IPR036318">
    <property type="entry name" value="FAD-bd_PCMH-like_sf"/>
</dbReference>
<keyword evidence="2" id="KW-0285">Flavoprotein</keyword>
<dbReference type="EMBL" id="JBIEKR010000004">
    <property type="protein sequence ID" value="MFG6272610.1"/>
    <property type="molecule type" value="Genomic_DNA"/>
</dbReference>
<dbReference type="InterPro" id="IPR016166">
    <property type="entry name" value="FAD-bd_PCMH"/>
</dbReference>
<evidence type="ECO:0000313" key="7">
    <source>
        <dbReference type="EMBL" id="NME27201.1"/>
    </source>
</evidence>
<keyword evidence="4" id="KW-0560">Oxidoreductase</keyword>
<comment type="cofactor">
    <cofactor evidence="1">
        <name>FAD</name>
        <dbReference type="ChEBI" id="CHEBI:57692"/>
    </cofactor>
</comment>
<evidence type="ECO:0000256" key="2">
    <source>
        <dbReference type="ARBA" id="ARBA00022630"/>
    </source>
</evidence>
<keyword evidence="3" id="KW-0274">FAD</keyword>
<proteinExistence type="predicted"/>
<dbReference type="SUPFAM" id="SSF56176">
    <property type="entry name" value="FAD-binding/transporter-associated domain-like"/>
    <property type="match status" value="1"/>
</dbReference>
<accession>A0A848BLR5</accession>
<dbReference type="Gene3D" id="1.10.45.10">
    <property type="entry name" value="Vanillyl-alcohol Oxidase, Chain A, domain 4"/>
    <property type="match status" value="1"/>
</dbReference>
<dbReference type="KEGG" id="mhw:ACT01_02945"/>
<dbReference type="EMBL" id="JABAFG010000001">
    <property type="protein sequence ID" value="NME27201.1"/>
    <property type="molecule type" value="Genomic_DNA"/>
</dbReference>
<keyword evidence="9" id="KW-1185">Reference proteome</keyword>
<evidence type="ECO:0000256" key="4">
    <source>
        <dbReference type="ARBA" id="ARBA00023002"/>
    </source>
</evidence>
<dbReference type="GO" id="GO:0071949">
    <property type="term" value="F:FAD binding"/>
    <property type="evidence" value="ECO:0007669"/>
    <property type="project" value="InterPro"/>
</dbReference>
<evidence type="ECO:0000256" key="1">
    <source>
        <dbReference type="ARBA" id="ARBA00001974"/>
    </source>
</evidence>
<evidence type="ECO:0000313" key="8">
    <source>
        <dbReference type="Proteomes" id="UP000591071"/>
    </source>
</evidence>
<organism evidence="7 8">
    <name type="scientific">Megasphaera hexanoica</name>
    <dbReference type="NCBI Taxonomy" id="1675036"/>
    <lineage>
        <taxon>Bacteria</taxon>
        <taxon>Bacillati</taxon>
        <taxon>Bacillota</taxon>
        <taxon>Negativicutes</taxon>
        <taxon>Veillonellales</taxon>
        <taxon>Veillonellaceae</taxon>
        <taxon>Megasphaera</taxon>
    </lineage>
</organism>
<protein>
    <submittedName>
        <fullName evidence="7">FAD-binding oxidoreductase</fullName>
    </submittedName>
</protein>
<dbReference type="SUPFAM" id="SSF55103">
    <property type="entry name" value="FAD-linked oxidases, C-terminal domain"/>
    <property type="match status" value="1"/>
</dbReference>
<gene>
    <name evidence="6" type="ORF">ACGTZG_05345</name>
    <name evidence="7" type="ORF">HF872_00970</name>
</gene>
<dbReference type="PANTHER" id="PTHR42934">
    <property type="entry name" value="GLYCOLATE OXIDASE SUBUNIT GLCD"/>
    <property type="match status" value="1"/>
</dbReference>
<dbReference type="AlphaFoldDB" id="A0A848BLR5"/>
<dbReference type="GO" id="GO:0016491">
    <property type="term" value="F:oxidoreductase activity"/>
    <property type="evidence" value="ECO:0007669"/>
    <property type="project" value="UniProtKB-KW"/>
</dbReference>
<dbReference type="PANTHER" id="PTHR42934:SF2">
    <property type="entry name" value="GLYCOLATE OXIDASE SUBUNIT GLCD"/>
    <property type="match status" value="1"/>
</dbReference>
<evidence type="ECO:0000256" key="3">
    <source>
        <dbReference type="ARBA" id="ARBA00022827"/>
    </source>
</evidence>
<dbReference type="Pfam" id="PF01565">
    <property type="entry name" value="FAD_binding_4"/>
    <property type="match status" value="1"/>
</dbReference>
<dbReference type="Proteomes" id="UP001605989">
    <property type="component" value="Unassembled WGS sequence"/>
</dbReference>
<dbReference type="InterPro" id="IPR006094">
    <property type="entry name" value="Oxid_FAD_bind_N"/>
</dbReference>
<dbReference type="InterPro" id="IPR004113">
    <property type="entry name" value="FAD-bd_oxidored_4_C"/>
</dbReference>
<dbReference type="InterPro" id="IPR016169">
    <property type="entry name" value="FAD-bd_PCMH_sub2"/>
</dbReference>
<dbReference type="Gene3D" id="3.30.70.2740">
    <property type="match status" value="1"/>
</dbReference>
<evidence type="ECO:0000313" key="9">
    <source>
        <dbReference type="Proteomes" id="UP001605989"/>
    </source>
</evidence>
<dbReference type="PROSITE" id="PS51387">
    <property type="entry name" value="FAD_PCMH"/>
    <property type="match status" value="1"/>
</dbReference>
<dbReference type="RefSeq" id="WP_059076363.1">
    <property type="nucleotide sequence ID" value="NZ_CP011940.1"/>
</dbReference>
<reference evidence="6 9" key="2">
    <citation type="submission" date="2024-10" db="EMBL/GenBank/DDBJ databases">
        <authorList>
            <person name="Sang B.-I."/>
            <person name="Prabhaharan D."/>
        </authorList>
    </citation>
    <scope>NUCLEOTIDE SEQUENCE [LARGE SCALE GENOMIC DNA]</scope>
    <source>
        <strain evidence="6 9">MH</strain>
    </source>
</reference>
<dbReference type="Pfam" id="PF02913">
    <property type="entry name" value="FAD-oxidase_C"/>
    <property type="match status" value="1"/>
</dbReference>
<dbReference type="InterPro" id="IPR016164">
    <property type="entry name" value="FAD-linked_Oxase-like_C"/>
</dbReference>
<dbReference type="InterPro" id="IPR016171">
    <property type="entry name" value="Vanillyl_alc_oxidase_C-sub2"/>
</dbReference>
<dbReference type="Proteomes" id="UP000591071">
    <property type="component" value="Unassembled WGS sequence"/>
</dbReference>
<sequence length="469" mass="51607">MPKYNKVTPELIQKLLDLLGKHNMTTDPEKLDVYKTDEETNPAYFHTPEVVVFPETTEQVAAIMKLANEYMVPVTPRGGGSSLACQAIPVYNGIVLCLEKMNKIIEVNKEALYMIVEAGAVTTAVQSAAKEAGLYYAGDPSSKASSEIGGNVATNAGGSRVVKYGTTRDQVYWAEIVTPTGEITQVGKRLQKNTTGYALEKLICGSEGTLGIITKLCLKLRPIAPYHFDMVAIFTDETKALAVPNQLLMAGVQPTAIEFLDNKGIQSEERFMNMTLPHSKDNGNYIIITIDSYDQDDLDNRVATADEICEKNGSVETLVADDRIWGARYNIGEAARNDSQIWLAEDIVVPVDKIADLMAQIPAIEKKYGIATTTSAHIGDGNIHVNALKMDMPMEQWNEVIPKYHNELYTLVYSLGGCLSGEHGIGLRKINEMKKFTDPVSLDMMKAIKKALDPNLILNPGKIFTYDED</sequence>
<dbReference type="InterPro" id="IPR051914">
    <property type="entry name" value="FAD-linked_OxidoTrans_Type4"/>
</dbReference>
<dbReference type="Gene3D" id="3.30.465.10">
    <property type="match status" value="1"/>
</dbReference>
<dbReference type="FunFam" id="1.10.45.10:FF:000001">
    <property type="entry name" value="D-lactate dehydrogenase mitochondrial"/>
    <property type="match status" value="1"/>
</dbReference>
<reference evidence="7 8" key="1">
    <citation type="submission" date="2020-04" db="EMBL/GenBank/DDBJ databases">
        <authorList>
            <person name="Hitch T.C.A."/>
            <person name="Wylensek D."/>
            <person name="Clavel T."/>
        </authorList>
    </citation>
    <scope>NUCLEOTIDE SEQUENCE [LARGE SCALE GENOMIC DNA]</scope>
    <source>
        <strain evidence="7 8">Oil-RF-744-FAT-WT-6-1</strain>
    </source>
</reference>
<name>A0A848BLR5_9FIRM</name>
<dbReference type="OrthoDB" id="1626078at2"/>